<protein>
    <submittedName>
        <fullName evidence="1">Tryptophan 2,3- dioxygenase</fullName>
        <ecNumber evidence="1">1.13.11.52</ecNumber>
    </submittedName>
</protein>
<keyword evidence="1" id="KW-0560">Oxidoreductase</keyword>
<evidence type="ECO:0000313" key="1">
    <source>
        <dbReference type="EMBL" id="KAJ1943339.1"/>
    </source>
</evidence>
<reference evidence="1" key="1">
    <citation type="submission" date="2022-07" db="EMBL/GenBank/DDBJ databases">
        <title>Phylogenomic reconstructions and comparative analyses of Kickxellomycotina fungi.</title>
        <authorList>
            <person name="Reynolds N.K."/>
            <person name="Stajich J.E."/>
            <person name="Barry K."/>
            <person name="Grigoriev I.V."/>
            <person name="Crous P."/>
            <person name="Smith M.E."/>
        </authorList>
    </citation>
    <scope>NUCLEOTIDE SEQUENCE</scope>
    <source>
        <strain evidence="1">NRRL 5244</strain>
    </source>
</reference>
<dbReference type="EMBL" id="JANBPW010001731">
    <property type="protein sequence ID" value="KAJ1943339.1"/>
    <property type="molecule type" value="Genomic_DNA"/>
</dbReference>
<gene>
    <name evidence="1" type="primary">BNA2_1</name>
    <name evidence="1" type="ORF">FBU59_002940</name>
</gene>
<dbReference type="Proteomes" id="UP001150603">
    <property type="component" value="Unassembled WGS sequence"/>
</dbReference>
<name>A0ACC1J9R3_9FUNG</name>
<organism evidence="1 2">
    <name type="scientific">Linderina macrospora</name>
    <dbReference type="NCBI Taxonomy" id="4868"/>
    <lineage>
        <taxon>Eukaryota</taxon>
        <taxon>Fungi</taxon>
        <taxon>Fungi incertae sedis</taxon>
        <taxon>Zoopagomycota</taxon>
        <taxon>Kickxellomycotina</taxon>
        <taxon>Kickxellomycetes</taxon>
        <taxon>Kickxellales</taxon>
        <taxon>Kickxellaceae</taxon>
        <taxon>Linderina</taxon>
    </lineage>
</organism>
<keyword evidence="2" id="KW-1185">Reference proteome</keyword>
<keyword evidence="1" id="KW-0223">Dioxygenase</keyword>
<evidence type="ECO:0000313" key="2">
    <source>
        <dbReference type="Proteomes" id="UP001150603"/>
    </source>
</evidence>
<dbReference type="EC" id="1.13.11.52" evidence="1"/>
<sequence>MTVANFLEMNPVICLASLCHWNWHHLDGNAKDMMDISNLCTQFTFTGSTDESWFYLIPTAIENKGARGINAILDGIAGVGNNDIVRVTQALCNISQSLQESIALLERMYERCDPHVFYWNFRKYMGGWNDADEFPHGLKYEDGGNGQFFKFSGGSAAQTPLIQAFDIALGIKHYPTGERGLQSSVVEARQRLANMADGEPVPPPANAYVLSTRDYMPAGHRRFLEDLAATCMIREFVLLNCSTAVVTENGDADQRAELRQAYNQCVELMKTFRDKHIMIVSRYVIAPAKAGPSIQGRAGSARDGDEATAKGTGGTDAIKFLRQMRAETTNTSIR</sequence>
<comment type="caution">
    <text evidence="1">The sequence shown here is derived from an EMBL/GenBank/DDBJ whole genome shotgun (WGS) entry which is preliminary data.</text>
</comment>
<proteinExistence type="predicted"/>
<accession>A0ACC1J9R3</accession>